<dbReference type="Proteomes" id="UP001341281">
    <property type="component" value="Chromosome 02"/>
</dbReference>
<evidence type="ECO:0000313" key="2">
    <source>
        <dbReference type="Proteomes" id="UP001341281"/>
    </source>
</evidence>
<accession>A0AAQ3SS25</accession>
<dbReference type="AlphaFoldDB" id="A0AAQ3SS25"/>
<keyword evidence="2" id="KW-1185">Reference proteome</keyword>
<protein>
    <submittedName>
        <fullName evidence="1">Uncharacterized protein</fullName>
    </submittedName>
</protein>
<dbReference type="EMBL" id="CP144746">
    <property type="protein sequence ID" value="WVZ59094.1"/>
    <property type="molecule type" value="Genomic_DNA"/>
</dbReference>
<feature type="non-terminal residue" evidence="1">
    <location>
        <position position="69"/>
    </location>
</feature>
<organism evidence="1 2">
    <name type="scientific">Paspalum notatum var. saurae</name>
    <dbReference type="NCBI Taxonomy" id="547442"/>
    <lineage>
        <taxon>Eukaryota</taxon>
        <taxon>Viridiplantae</taxon>
        <taxon>Streptophyta</taxon>
        <taxon>Embryophyta</taxon>
        <taxon>Tracheophyta</taxon>
        <taxon>Spermatophyta</taxon>
        <taxon>Magnoliopsida</taxon>
        <taxon>Liliopsida</taxon>
        <taxon>Poales</taxon>
        <taxon>Poaceae</taxon>
        <taxon>PACMAD clade</taxon>
        <taxon>Panicoideae</taxon>
        <taxon>Andropogonodae</taxon>
        <taxon>Paspaleae</taxon>
        <taxon>Paspalinae</taxon>
        <taxon>Paspalum</taxon>
    </lineage>
</organism>
<sequence length="69" mass="7868">NARYGVQQCRTKHGSVQQRCVVRTMLHHHDAPYCKAGNTIAATAINVCLLKAQFDNPIFLKKFEKLKKK</sequence>
<name>A0AAQ3SS25_PASNO</name>
<gene>
    <name evidence="1" type="ORF">U9M48_009294</name>
</gene>
<proteinExistence type="predicted"/>
<evidence type="ECO:0000313" key="1">
    <source>
        <dbReference type="EMBL" id="WVZ59094.1"/>
    </source>
</evidence>
<reference evidence="1 2" key="1">
    <citation type="submission" date="2024-02" db="EMBL/GenBank/DDBJ databases">
        <title>High-quality chromosome-scale genome assembly of Pensacola bahiagrass (Paspalum notatum Flugge var. saurae).</title>
        <authorList>
            <person name="Vega J.M."/>
            <person name="Podio M."/>
            <person name="Orjuela J."/>
            <person name="Siena L.A."/>
            <person name="Pessino S.C."/>
            <person name="Combes M.C."/>
            <person name="Mariac C."/>
            <person name="Albertini E."/>
            <person name="Pupilli F."/>
            <person name="Ortiz J.P.A."/>
            <person name="Leblanc O."/>
        </authorList>
    </citation>
    <scope>NUCLEOTIDE SEQUENCE [LARGE SCALE GENOMIC DNA]</scope>
    <source>
        <strain evidence="1">R1</strain>
        <tissue evidence="1">Leaf</tissue>
    </source>
</reference>